<evidence type="ECO:0000259" key="9">
    <source>
        <dbReference type="PROSITE" id="PS50850"/>
    </source>
</evidence>
<keyword evidence="3" id="KW-1003">Cell membrane</keyword>
<dbReference type="Proteomes" id="UP001154078">
    <property type="component" value="Chromosome 2"/>
</dbReference>
<gene>
    <name evidence="10" type="ORF">MELIAE_LOCUS3021</name>
</gene>
<dbReference type="PANTHER" id="PTHR48021:SF46">
    <property type="entry name" value="MAJOR FACILITATOR SUPERFAMILY (MFS) PROFILE DOMAIN-CONTAINING PROTEIN"/>
    <property type="match status" value="1"/>
</dbReference>
<evidence type="ECO:0000256" key="2">
    <source>
        <dbReference type="ARBA" id="ARBA00022448"/>
    </source>
</evidence>
<dbReference type="SUPFAM" id="SSF103473">
    <property type="entry name" value="MFS general substrate transporter"/>
    <property type="match status" value="1"/>
</dbReference>
<dbReference type="Pfam" id="PF00083">
    <property type="entry name" value="Sugar_tr"/>
    <property type="match status" value="1"/>
</dbReference>
<feature type="transmembrane region" description="Helical" evidence="8">
    <location>
        <begin position="256"/>
        <end position="277"/>
    </location>
</feature>
<evidence type="ECO:0000256" key="1">
    <source>
        <dbReference type="ARBA" id="ARBA00004651"/>
    </source>
</evidence>
<reference evidence="10" key="1">
    <citation type="submission" date="2021-12" db="EMBL/GenBank/DDBJ databases">
        <authorList>
            <person name="King R."/>
        </authorList>
    </citation>
    <scope>NUCLEOTIDE SEQUENCE</scope>
</reference>
<dbReference type="AlphaFoldDB" id="A0A9P0AWL4"/>
<keyword evidence="7 8" id="KW-0472">Membrane</keyword>
<dbReference type="PROSITE" id="PS51257">
    <property type="entry name" value="PROKAR_LIPOPROTEIN"/>
    <property type="match status" value="1"/>
</dbReference>
<feature type="transmembrane region" description="Helical" evidence="8">
    <location>
        <begin position="424"/>
        <end position="443"/>
    </location>
</feature>
<feature type="transmembrane region" description="Helical" evidence="8">
    <location>
        <begin position="149"/>
        <end position="170"/>
    </location>
</feature>
<feature type="transmembrane region" description="Helical" evidence="8">
    <location>
        <begin position="354"/>
        <end position="381"/>
    </location>
</feature>
<dbReference type="OrthoDB" id="6133115at2759"/>
<dbReference type="PANTHER" id="PTHR48021">
    <property type="match status" value="1"/>
</dbReference>
<evidence type="ECO:0000313" key="11">
    <source>
        <dbReference type="Proteomes" id="UP001154078"/>
    </source>
</evidence>
<keyword evidence="5 8" id="KW-0812">Transmembrane</keyword>
<evidence type="ECO:0000256" key="4">
    <source>
        <dbReference type="ARBA" id="ARBA00022597"/>
    </source>
</evidence>
<feature type="transmembrane region" description="Helical" evidence="8">
    <location>
        <begin position="21"/>
        <end position="42"/>
    </location>
</feature>
<dbReference type="InterPro" id="IPR036259">
    <property type="entry name" value="MFS_trans_sf"/>
</dbReference>
<evidence type="ECO:0000256" key="7">
    <source>
        <dbReference type="ARBA" id="ARBA00023136"/>
    </source>
</evidence>
<evidence type="ECO:0000256" key="5">
    <source>
        <dbReference type="ARBA" id="ARBA00022692"/>
    </source>
</evidence>
<dbReference type="PROSITE" id="PS00216">
    <property type="entry name" value="SUGAR_TRANSPORT_1"/>
    <property type="match status" value="1"/>
</dbReference>
<comment type="subcellular location">
    <subcellularLocation>
        <location evidence="1">Cell membrane</location>
        <topology evidence="1">Multi-pass membrane protein</topology>
    </subcellularLocation>
</comment>
<feature type="transmembrane region" description="Helical" evidence="8">
    <location>
        <begin position="92"/>
        <end position="110"/>
    </location>
</feature>
<proteinExistence type="predicted"/>
<organism evidence="10 11">
    <name type="scientific">Brassicogethes aeneus</name>
    <name type="common">Rape pollen beetle</name>
    <name type="synonym">Meligethes aeneus</name>
    <dbReference type="NCBI Taxonomy" id="1431903"/>
    <lineage>
        <taxon>Eukaryota</taxon>
        <taxon>Metazoa</taxon>
        <taxon>Ecdysozoa</taxon>
        <taxon>Arthropoda</taxon>
        <taxon>Hexapoda</taxon>
        <taxon>Insecta</taxon>
        <taxon>Pterygota</taxon>
        <taxon>Neoptera</taxon>
        <taxon>Endopterygota</taxon>
        <taxon>Coleoptera</taxon>
        <taxon>Polyphaga</taxon>
        <taxon>Cucujiformia</taxon>
        <taxon>Nitidulidae</taxon>
        <taxon>Meligethinae</taxon>
        <taxon>Brassicogethes</taxon>
    </lineage>
</organism>
<feature type="transmembrane region" description="Helical" evidence="8">
    <location>
        <begin position="116"/>
        <end position="137"/>
    </location>
</feature>
<feature type="transmembrane region" description="Helical" evidence="8">
    <location>
        <begin position="297"/>
        <end position="316"/>
    </location>
</feature>
<keyword evidence="2" id="KW-0813">Transport</keyword>
<accession>A0A9P0AWL4</accession>
<feature type="domain" description="Major facilitator superfamily (MFS) profile" evidence="9">
    <location>
        <begin position="23"/>
        <end position="447"/>
    </location>
</feature>
<keyword evidence="11" id="KW-1185">Reference proteome</keyword>
<dbReference type="InterPro" id="IPR005829">
    <property type="entry name" value="Sugar_transporter_CS"/>
</dbReference>
<keyword evidence="6 8" id="KW-1133">Transmembrane helix</keyword>
<feature type="transmembrane region" description="Helical" evidence="8">
    <location>
        <begin position="62"/>
        <end position="80"/>
    </location>
</feature>
<name>A0A9P0AWL4_BRAAE</name>
<protein>
    <recommendedName>
        <fullName evidence="9">Major facilitator superfamily (MFS) profile domain-containing protein</fullName>
    </recommendedName>
</protein>
<dbReference type="GO" id="GO:0022857">
    <property type="term" value="F:transmembrane transporter activity"/>
    <property type="evidence" value="ECO:0007669"/>
    <property type="project" value="InterPro"/>
</dbReference>
<dbReference type="InterPro" id="IPR005828">
    <property type="entry name" value="MFS_sugar_transport-like"/>
</dbReference>
<evidence type="ECO:0000313" key="10">
    <source>
        <dbReference type="EMBL" id="CAH0550124.1"/>
    </source>
</evidence>
<evidence type="ECO:0000256" key="3">
    <source>
        <dbReference type="ARBA" id="ARBA00022475"/>
    </source>
</evidence>
<feature type="transmembrane region" description="Helical" evidence="8">
    <location>
        <begin position="393"/>
        <end position="412"/>
    </location>
</feature>
<evidence type="ECO:0000256" key="6">
    <source>
        <dbReference type="ARBA" id="ARBA00022989"/>
    </source>
</evidence>
<dbReference type="Gene3D" id="1.20.1250.20">
    <property type="entry name" value="MFS general substrate transporter like domains"/>
    <property type="match status" value="1"/>
</dbReference>
<feature type="transmembrane region" description="Helical" evidence="8">
    <location>
        <begin position="176"/>
        <end position="194"/>
    </location>
</feature>
<dbReference type="GO" id="GO:0005886">
    <property type="term" value="C:plasma membrane"/>
    <property type="evidence" value="ECO:0007669"/>
    <property type="project" value="UniProtKB-SubCell"/>
</dbReference>
<evidence type="ECO:0000256" key="8">
    <source>
        <dbReference type="SAM" id="Phobius"/>
    </source>
</evidence>
<feature type="transmembrane region" description="Helical" evidence="8">
    <location>
        <begin position="323"/>
        <end position="342"/>
    </location>
</feature>
<dbReference type="EMBL" id="OV121133">
    <property type="protein sequence ID" value="CAH0550124.1"/>
    <property type="molecule type" value="Genomic_DNA"/>
</dbReference>
<dbReference type="InterPro" id="IPR020846">
    <property type="entry name" value="MFS_dom"/>
</dbReference>
<dbReference type="InterPro" id="IPR050549">
    <property type="entry name" value="MFS_Trehalose_Transporter"/>
</dbReference>
<dbReference type="FunFam" id="1.20.1250.20:FF:000218">
    <property type="entry name" value="facilitated trehalose transporter Tret1"/>
    <property type="match status" value="1"/>
</dbReference>
<dbReference type="PROSITE" id="PS50850">
    <property type="entry name" value="MFS"/>
    <property type="match status" value="1"/>
</dbReference>
<keyword evidence="4" id="KW-0762">Sugar transport</keyword>
<sequence length="463" mass="52753">MILFKNLMHVYQHHRRQWPQIVSILVACFSGVVYGLSFAWTSPSILKITQDKVNYDITEREASYFTIIPYIAMVVVVLPFSYLNDIIGRRNTILIMAIPCIIYWIIIIFAKSLYMFYFARLLSGVTEFLFISLPIYVGEISSPTIRGTWGNALCFSINFGIFLINVIGSYYTIQVTAYICLVFCLVFVAIFPFIPDTPYYYIIKDKEQEAKDTLKWLYQEEDVEERYQSLKSDVQRQISETGTWKDLFQIPTNRKALITGFYVQVSIPFSGLTAFIAQSQQLFNESKSNVSVEASSIIITGLIAAASLFAVYTADLIGRRNSYIYSCLICTLLLLVGTIYFWTSQHRPDLVTNFHWVPLTVMVVFCITHTVGIGAVSLLMLEELFSASVKTKALCVCTFIFGLTGAINNEIFNVLLLTFGMYSAFLYFTVTCAILFVFSFKLVPETSGKTLEEIQQDLKKNKM</sequence>